<proteinExistence type="inferred from homology"/>
<evidence type="ECO:0000256" key="4">
    <source>
        <dbReference type="ARBA" id="ARBA00022630"/>
    </source>
</evidence>
<evidence type="ECO:0000256" key="1">
    <source>
        <dbReference type="ARBA" id="ARBA00001917"/>
    </source>
</evidence>
<evidence type="ECO:0000259" key="11">
    <source>
        <dbReference type="Pfam" id="PF07992"/>
    </source>
</evidence>
<evidence type="ECO:0000256" key="3">
    <source>
        <dbReference type="ARBA" id="ARBA00011048"/>
    </source>
</evidence>
<comment type="cofactor">
    <cofactor evidence="2">
        <name>[4Fe-4S] cluster</name>
        <dbReference type="ChEBI" id="CHEBI:49883"/>
    </cofactor>
</comment>
<dbReference type="PRINTS" id="PR00368">
    <property type="entry name" value="FADPNR"/>
</dbReference>
<dbReference type="PANTHER" id="PTHR42917:SF2">
    <property type="entry name" value="2,4-DIENOYL-COA REDUCTASE [(2E)-ENOYL-COA-PRODUCING]"/>
    <property type="match status" value="1"/>
</dbReference>
<evidence type="ECO:0000256" key="2">
    <source>
        <dbReference type="ARBA" id="ARBA00001966"/>
    </source>
</evidence>
<dbReference type="PANTHER" id="PTHR42917">
    <property type="entry name" value="2,4-DIENOYL-COA REDUCTASE"/>
    <property type="match status" value="1"/>
</dbReference>
<dbReference type="Gene3D" id="3.40.50.720">
    <property type="entry name" value="NAD(P)-binding Rossmann-like Domain"/>
    <property type="match status" value="1"/>
</dbReference>
<evidence type="ECO:0000256" key="9">
    <source>
        <dbReference type="ARBA" id="ARBA00023014"/>
    </source>
</evidence>
<comment type="similarity">
    <text evidence="3">In the N-terminal section; belongs to the NADH:flavin oxidoreductase/NADH oxidase family.</text>
</comment>
<protein>
    <submittedName>
        <fullName evidence="12">2,4-dienoyl-CoA reductase (NADPH2)</fullName>
        <ecNumber evidence="12">1.3.1.34</ecNumber>
    </submittedName>
</protein>
<dbReference type="SUPFAM" id="SSF51905">
    <property type="entry name" value="FAD/NAD(P)-binding domain"/>
    <property type="match status" value="1"/>
</dbReference>
<reference evidence="12 13" key="1">
    <citation type="submission" date="2021-01" db="EMBL/GenBank/DDBJ databases">
        <title>Genomic Encyclopedia of Type Strains, Phase IV (KMG-IV): sequencing the most valuable type-strain genomes for metagenomic binning, comparative biology and taxonomic classification.</title>
        <authorList>
            <person name="Goeker M."/>
        </authorList>
    </citation>
    <scope>NUCLEOTIDE SEQUENCE [LARGE SCALE GENOMIC DNA]</scope>
    <source>
        <strain evidence="12 13">DSM 28236</strain>
    </source>
</reference>
<dbReference type="Pfam" id="PF00724">
    <property type="entry name" value="Oxidored_FMN"/>
    <property type="match status" value="1"/>
</dbReference>
<evidence type="ECO:0000259" key="10">
    <source>
        <dbReference type="Pfam" id="PF00724"/>
    </source>
</evidence>
<keyword evidence="13" id="KW-1185">Reference proteome</keyword>
<dbReference type="Gene3D" id="3.50.50.60">
    <property type="entry name" value="FAD/NAD(P)-binding domain"/>
    <property type="match status" value="1"/>
</dbReference>
<accession>A0ABS2PY78</accession>
<evidence type="ECO:0000313" key="13">
    <source>
        <dbReference type="Proteomes" id="UP000808914"/>
    </source>
</evidence>
<dbReference type="RefSeq" id="WP_205002861.1">
    <property type="nucleotide sequence ID" value="NZ_JAFBER010000005.1"/>
</dbReference>
<dbReference type="InterPro" id="IPR013785">
    <property type="entry name" value="Aldolase_TIM"/>
</dbReference>
<feature type="domain" description="NADH:flavin oxidoreductase/NADH oxidase N-terminal" evidence="10">
    <location>
        <begin position="6"/>
        <end position="330"/>
    </location>
</feature>
<evidence type="ECO:0000256" key="8">
    <source>
        <dbReference type="ARBA" id="ARBA00023004"/>
    </source>
</evidence>
<dbReference type="InterPro" id="IPR001155">
    <property type="entry name" value="OxRdtase_FMN_N"/>
</dbReference>
<keyword evidence="9" id="KW-0411">Iron-sulfur</keyword>
<comment type="caution">
    <text evidence="12">The sequence shown here is derived from an EMBL/GenBank/DDBJ whole genome shotgun (WGS) entry which is preliminary data.</text>
</comment>
<dbReference type="EC" id="1.3.1.34" evidence="12"/>
<dbReference type="SUPFAM" id="SSF51395">
    <property type="entry name" value="FMN-linked oxidoreductases"/>
    <property type="match status" value="1"/>
</dbReference>
<dbReference type="EMBL" id="JAFBER010000005">
    <property type="protein sequence ID" value="MBM7644906.1"/>
    <property type="molecule type" value="Genomic_DNA"/>
</dbReference>
<gene>
    <name evidence="12" type="ORF">JOD45_001115</name>
</gene>
<evidence type="ECO:0000256" key="5">
    <source>
        <dbReference type="ARBA" id="ARBA00022643"/>
    </source>
</evidence>
<dbReference type="InterPro" id="IPR036188">
    <property type="entry name" value="FAD/NAD-bd_sf"/>
</dbReference>
<evidence type="ECO:0000256" key="7">
    <source>
        <dbReference type="ARBA" id="ARBA00023002"/>
    </source>
</evidence>
<keyword evidence="4" id="KW-0285">Flavoprotein</keyword>
<evidence type="ECO:0000313" key="12">
    <source>
        <dbReference type="EMBL" id="MBM7644906.1"/>
    </source>
</evidence>
<dbReference type="Proteomes" id="UP000808914">
    <property type="component" value="Unassembled WGS sequence"/>
</dbReference>
<feature type="domain" description="FAD/NAD(P)-binding" evidence="11">
    <location>
        <begin position="387"/>
        <end position="632"/>
    </location>
</feature>
<dbReference type="Gene3D" id="3.20.20.70">
    <property type="entry name" value="Aldolase class I"/>
    <property type="match status" value="1"/>
</dbReference>
<dbReference type="Pfam" id="PF07992">
    <property type="entry name" value="Pyr_redox_2"/>
    <property type="match status" value="1"/>
</dbReference>
<comment type="cofactor">
    <cofactor evidence="1">
        <name>FMN</name>
        <dbReference type="ChEBI" id="CHEBI:58210"/>
    </cofactor>
</comment>
<keyword evidence="5" id="KW-0288">FMN</keyword>
<keyword evidence="6" id="KW-0479">Metal-binding</keyword>
<dbReference type="InterPro" id="IPR051793">
    <property type="entry name" value="NADH:flavin_oxidoreductase"/>
</dbReference>
<organism evidence="12 13">
    <name type="scientific">Scopulibacillus daqui</name>
    <dbReference type="NCBI Taxonomy" id="1469162"/>
    <lineage>
        <taxon>Bacteria</taxon>
        <taxon>Bacillati</taxon>
        <taxon>Bacillota</taxon>
        <taxon>Bacilli</taxon>
        <taxon>Bacillales</taxon>
        <taxon>Sporolactobacillaceae</taxon>
        <taxon>Scopulibacillus</taxon>
    </lineage>
</organism>
<name>A0ABS2PY78_9BACL</name>
<keyword evidence="7 12" id="KW-0560">Oxidoreductase</keyword>
<dbReference type="GO" id="GO:0008670">
    <property type="term" value="F:2,4-dienoyl-CoA reductase (NADPH) activity"/>
    <property type="evidence" value="ECO:0007669"/>
    <property type="project" value="UniProtKB-EC"/>
</dbReference>
<sequence length="673" mass="73411">MSISLLFQKGTIGSMTLDHRILMGAMHLGIEGDRNQLNQLKAFYIERVKGGAALIITGGVAVLPEGGGDHMFCLTEQDHRDQLKELAEAVHQSGGKIALQLQHQGRYAKSSETGLEPVAPSPIISRITKETPVELSVKGIEKVRDAFIEGAIFAKSAGFDAIEIMGSEGYLLNQFLSPVTNRRTDEYGGDLNKRMKFPLDIAAGIRDQAGGDYPVIYRISGDDYMEGSTTREETIEFARRLADLGVDALNVGVGWHESRIPTVAATVPAGAFAYVVSDIRRAVDVPVIGANRIHTPEVAENMLKQELMDFVAPARPWLADASFALKAQKGDREGLNLCISCNQVCLDHTLGNPLLPVGCLVNPRTGHEWEWKIKEKEKSRHRQERYIAVVGGGIAGLAAAKAAAEQGHHVALFEAREQLGGHFLLASQIPGKDKFLETIRFYKISLDRLNVTIKRSAKPAVEELKAFDKVIIATGVKPYIPKQIKGANLPHVATYSDVLSGKVALGKKIAIVGGGGIGCDLASLIAQANDIPADVKSFFGEYGVKIDFPHHKDVTIISRSKRIAKGVGPTTRWVLLSELRRLGVHILKGFECREISQDGVWVRNDEEERFLKADQVIICAGQTADKALYDHLKGQVPVEVIGGSLDARNLNAARAIRQAYDLFYGCQSEATTY</sequence>
<dbReference type="InterPro" id="IPR023753">
    <property type="entry name" value="FAD/NAD-binding_dom"/>
</dbReference>
<evidence type="ECO:0000256" key="6">
    <source>
        <dbReference type="ARBA" id="ARBA00022723"/>
    </source>
</evidence>
<keyword evidence="8" id="KW-0408">Iron</keyword>